<evidence type="ECO:0000313" key="6">
    <source>
        <dbReference type="Proteomes" id="UP000547973"/>
    </source>
</evidence>
<dbReference type="Pfam" id="PF13377">
    <property type="entry name" value="Peripla_BP_3"/>
    <property type="match status" value="1"/>
</dbReference>
<dbReference type="InterPro" id="IPR028082">
    <property type="entry name" value="Peripla_BP_I"/>
</dbReference>
<dbReference type="PROSITE" id="PS00356">
    <property type="entry name" value="HTH_LACI_1"/>
    <property type="match status" value="1"/>
</dbReference>
<dbReference type="RefSeq" id="WP_238579362.1">
    <property type="nucleotide sequence ID" value="NZ_BBRC01000002.1"/>
</dbReference>
<keyword evidence="6" id="KW-1185">Reference proteome</keyword>
<dbReference type="PROSITE" id="PS50932">
    <property type="entry name" value="HTH_LACI_2"/>
    <property type="match status" value="1"/>
</dbReference>
<dbReference type="AlphaFoldDB" id="A0A7Y9ZBW0"/>
<keyword evidence="2 5" id="KW-0238">DNA-binding</keyword>
<dbReference type="Pfam" id="PF00356">
    <property type="entry name" value="LacI"/>
    <property type="match status" value="1"/>
</dbReference>
<comment type="caution">
    <text evidence="5">The sequence shown here is derived from an EMBL/GenBank/DDBJ whole genome shotgun (WGS) entry which is preliminary data.</text>
</comment>
<evidence type="ECO:0000259" key="4">
    <source>
        <dbReference type="PROSITE" id="PS50932"/>
    </source>
</evidence>
<dbReference type="InterPro" id="IPR000843">
    <property type="entry name" value="HTH_LacI"/>
</dbReference>
<dbReference type="SMART" id="SM00354">
    <property type="entry name" value="HTH_LACI"/>
    <property type="match status" value="1"/>
</dbReference>
<dbReference type="Gene3D" id="3.40.50.2300">
    <property type="match status" value="2"/>
</dbReference>
<keyword evidence="3" id="KW-0804">Transcription</keyword>
<gene>
    <name evidence="5" type="ORF">BKA03_002440</name>
</gene>
<evidence type="ECO:0000313" key="5">
    <source>
        <dbReference type="EMBL" id="NYI42321.1"/>
    </source>
</evidence>
<dbReference type="PANTHER" id="PTHR30146:SF109">
    <property type="entry name" value="HTH-TYPE TRANSCRIPTIONAL REGULATOR GALS"/>
    <property type="match status" value="1"/>
</dbReference>
<feature type="domain" description="HTH lacI-type" evidence="4">
    <location>
        <begin position="9"/>
        <end position="63"/>
    </location>
</feature>
<accession>A0A7Y9ZBW0</accession>
<dbReference type="SUPFAM" id="SSF47413">
    <property type="entry name" value="lambda repressor-like DNA-binding domains"/>
    <property type="match status" value="1"/>
</dbReference>
<dbReference type="EMBL" id="JACBZO010000001">
    <property type="protein sequence ID" value="NYI42321.1"/>
    <property type="molecule type" value="Genomic_DNA"/>
</dbReference>
<dbReference type="SUPFAM" id="SSF53822">
    <property type="entry name" value="Periplasmic binding protein-like I"/>
    <property type="match status" value="1"/>
</dbReference>
<evidence type="ECO:0000256" key="1">
    <source>
        <dbReference type="ARBA" id="ARBA00023015"/>
    </source>
</evidence>
<proteinExistence type="predicted"/>
<dbReference type="GO" id="GO:0003700">
    <property type="term" value="F:DNA-binding transcription factor activity"/>
    <property type="evidence" value="ECO:0007669"/>
    <property type="project" value="TreeGrafter"/>
</dbReference>
<reference evidence="5 6" key="1">
    <citation type="submission" date="2020-07" db="EMBL/GenBank/DDBJ databases">
        <title>Sequencing the genomes of 1000 actinobacteria strains.</title>
        <authorList>
            <person name="Klenk H.-P."/>
        </authorList>
    </citation>
    <scope>NUCLEOTIDE SEQUENCE [LARGE SCALE GENOMIC DNA]</scope>
    <source>
        <strain evidence="5 6">DSM 19970</strain>
    </source>
</reference>
<dbReference type="Proteomes" id="UP000547973">
    <property type="component" value="Unassembled WGS sequence"/>
</dbReference>
<dbReference type="InterPro" id="IPR046335">
    <property type="entry name" value="LacI/GalR-like_sensor"/>
</dbReference>
<dbReference type="CDD" id="cd01392">
    <property type="entry name" value="HTH_LacI"/>
    <property type="match status" value="1"/>
</dbReference>
<protein>
    <submittedName>
        <fullName evidence="5">DNA-binding LacI/PurR family transcriptional regulator</fullName>
    </submittedName>
</protein>
<dbReference type="GO" id="GO:0000976">
    <property type="term" value="F:transcription cis-regulatory region binding"/>
    <property type="evidence" value="ECO:0007669"/>
    <property type="project" value="TreeGrafter"/>
</dbReference>
<evidence type="ECO:0000256" key="2">
    <source>
        <dbReference type="ARBA" id="ARBA00023125"/>
    </source>
</evidence>
<sequence length="337" mass="36335">MSEGRGTPPSMREVAALAGVSHQTVSRVINGHPSIKATTRDRVLKVIEEVQYRPNSAARALVTRRSNRIGVVVDSAVKFGPNATLRAVEDSAREAGYSVTSVTVAEDRALSARSAVDHLLSQGIDALCIIAPRSSSVDLLRASAEGLPTLAVTSARDLSMLTASVDQRRGAELAVEHLLGLGHRDILHVAGPMDWLDARGRERGWRAALEAADIEPRPPIVGDWTADSGFSVARDHLDPVDFTAIFCANDQMALGVFHGLSVRGVRVPEDVSIVGFDDLPEARHFRPALTTVRQDFETLGQRTVEAIIAAIEGGHPPMRTVIEPELIVRESTTHVRP</sequence>
<dbReference type="Gene3D" id="1.10.260.40">
    <property type="entry name" value="lambda repressor-like DNA-binding domains"/>
    <property type="match status" value="1"/>
</dbReference>
<keyword evidence="1" id="KW-0805">Transcription regulation</keyword>
<dbReference type="CDD" id="cd01574">
    <property type="entry name" value="PBP1_LacI"/>
    <property type="match status" value="1"/>
</dbReference>
<name>A0A7Y9ZBW0_9MICO</name>
<dbReference type="PANTHER" id="PTHR30146">
    <property type="entry name" value="LACI-RELATED TRANSCRIPTIONAL REPRESSOR"/>
    <property type="match status" value="1"/>
</dbReference>
<organism evidence="5 6">
    <name type="scientific">Demequina lutea</name>
    <dbReference type="NCBI Taxonomy" id="431489"/>
    <lineage>
        <taxon>Bacteria</taxon>
        <taxon>Bacillati</taxon>
        <taxon>Actinomycetota</taxon>
        <taxon>Actinomycetes</taxon>
        <taxon>Micrococcales</taxon>
        <taxon>Demequinaceae</taxon>
        <taxon>Demequina</taxon>
    </lineage>
</organism>
<evidence type="ECO:0000256" key="3">
    <source>
        <dbReference type="ARBA" id="ARBA00023163"/>
    </source>
</evidence>
<dbReference type="InterPro" id="IPR010982">
    <property type="entry name" value="Lambda_DNA-bd_dom_sf"/>
</dbReference>